<dbReference type="RefSeq" id="WP_200586756.1">
    <property type="nucleotide sequence ID" value="NZ_JAEHFY010000017.1"/>
</dbReference>
<dbReference type="Proteomes" id="UP000660024">
    <property type="component" value="Unassembled WGS sequence"/>
</dbReference>
<accession>A0ABS1BN42</accession>
<evidence type="ECO:0000259" key="2">
    <source>
        <dbReference type="Pfam" id="PF13568"/>
    </source>
</evidence>
<dbReference type="InterPro" id="IPR025665">
    <property type="entry name" value="Beta-barrel_OMP_2"/>
</dbReference>
<dbReference type="Pfam" id="PF13568">
    <property type="entry name" value="OMP_b-brl_2"/>
    <property type="match status" value="1"/>
</dbReference>
<organism evidence="3 4">
    <name type="scientific">Pedobacter segetis</name>
    <dbReference type="NCBI Taxonomy" id="2793069"/>
    <lineage>
        <taxon>Bacteria</taxon>
        <taxon>Pseudomonadati</taxon>
        <taxon>Bacteroidota</taxon>
        <taxon>Sphingobacteriia</taxon>
        <taxon>Sphingobacteriales</taxon>
        <taxon>Sphingobacteriaceae</taxon>
        <taxon>Pedobacter</taxon>
    </lineage>
</organism>
<feature type="signal peptide" evidence="1">
    <location>
        <begin position="1"/>
        <end position="19"/>
    </location>
</feature>
<evidence type="ECO:0000313" key="3">
    <source>
        <dbReference type="EMBL" id="MBK0383726.1"/>
    </source>
</evidence>
<gene>
    <name evidence="3" type="ORF">I5M32_12225</name>
</gene>
<keyword evidence="4" id="KW-1185">Reference proteome</keyword>
<proteinExistence type="predicted"/>
<sequence length="269" mass="30246">MKKIYLIVIALLIVSTTQAQEQDTLKVFKKGTKTSMIIDTGGVSITVGKADSTKKEKKTVKYPHATFGITFEHFDIGLSKFHTGSDFSAPVGYDYLENKPWKTSNIGFDLLQFGVRFNPSFKIMLEAGIDWDLIRLVKNVTIEPDKPTLTATPSTIVYDKNRLSSKYLRIPLYFEYRSPQSQKGKRISIVGGPEIGFLLGGKTKQISSENGKVKVKDDFNFEPFRYGANIRIGYGGVGLFFKYYMNDVFAKNQGPADYKNLNFGLTFGF</sequence>
<reference evidence="3 4" key="1">
    <citation type="submission" date="2020-12" db="EMBL/GenBank/DDBJ databases">
        <title>Bacterial novel species Pedobacter sp. SD-b isolated from soil.</title>
        <authorList>
            <person name="Jung H.-Y."/>
        </authorList>
    </citation>
    <scope>NUCLEOTIDE SEQUENCE [LARGE SCALE GENOMIC DNA]</scope>
    <source>
        <strain evidence="3 4">SD-b</strain>
    </source>
</reference>
<feature type="chain" id="PRO_5045875576" evidence="1">
    <location>
        <begin position="20"/>
        <end position="269"/>
    </location>
</feature>
<evidence type="ECO:0000256" key="1">
    <source>
        <dbReference type="SAM" id="SignalP"/>
    </source>
</evidence>
<dbReference type="EMBL" id="JAEHFY010000017">
    <property type="protein sequence ID" value="MBK0383726.1"/>
    <property type="molecule type" value="Genomic_DNA"/>
</dbReference>
<keyword evidence="1" id="KW-0732">Signal</keyword>
<protein>
    <submittedName>
        <fullName evidence="3">Outer membrane beta-barrel protein</fullName>
    </submittedName>
</protein>
<comment type="caution">
    <text evidence="3">The sequence shown here is derived from an EMBL/GenBank/DDBJ whole genome shotgun (WGS) entry which is preliminary data.</text>
</comment>
<evidence type="ECO:0000313" key="4">
    <source>
        <dbReference type="Proteomes" id="UP000660024"/>
    </source>
</evidence>
<name>A0ABS1BN42_9SPHI</name>
<feature type="domain" description="Outer membrane protein beta-barrel" evidence="2">
    <location>
        <begin position="130"/>
        <end position="245"/>
    </location>
</feature>